<organism evidence="8 9">
    <name type="scientific">Orchesella cincta</name>
    <name type="common">Springtail</name>
    <name type="synonym">Podura cincta</name>
    <dbReference type="NCBI Taxonomy" id="48709"/>
    <lineage>
        <taxon>Eukaryota</taxon>
        <taxon>Metazoa</taxon>
        <taxon>Ecdysozoa</taxon>
        <taxon>Arthropoda</taxon>
        <taxon>Hexapoda</taxon>
        <taxon>Collembola</taxon>
        <taxon>Entomobryomorpha</taxon>
        <taxon>Entomobryoidea</taxon>
        <taxon>Orchesellidae</taxon>
        <taxon>Orchesellinae</taxon>
        <taxon>Orchesella</taxon>
    </lineage>
</organism>
<dbReference type="PANTHER" id="PTHR24379">
    <property type="entry name" value="KRAB AND ZINC FINGER DOMAIN-CONTAINING"/>
    <property type="match status" value="1"/>
</dbReference>
<keyword evidence="9" id="KW-1185">Reference proteome</keyword>
<feature type="domain" description="C2H2-type" evidence="7">
    <location>
        <begin position="272"/>
        <end position="299"/>
    </location>
</feature>
<feature type="domain" description="C2H2-type" evidence="7">
    <location>
        <begin position="383"/>
        <end position="410"/>
    </location>
</feature>
<evidence type="ECO:0000313" key="8">
    <source>
        <dbReference type="EMBL" id="ODM90830.1"/>
    </source>
</evidence>
<evidence type="ECO:0000313" key="9">
    <source>
        <dbReference type="Proteomes" id="UP000094527"/>
    </source>
</evidence>
<dbReference type="PANTHER" id="PTHR24379:SF121">
    <property type="entry name" value="C2H2-TYPE DOMAIN-CONTAINING PROTEIN"/>
    <property type="match status" value="1"/>
</dbReference>
<dbReference type="SMART" id="SM00355">
    <property type="entry name" value="ZnF_C2H2"/>
    <property type="match status" value="6"/>
</dbReference>
<evidence type="ECO:0000256" key="6">
    <source>
        <dbReference type="SAM" id="MobiDB-lite"/>
    </source>
</evidence>
<dbReference type="OrthoDB" id="7973081at2759"/>
<feature type="compositionally biased region" description="Acidic residues" evidence="6">
    <location>
        <begin position="153"/>
        <end position="165"/>
    </location>
</feature>
<dbReference type="SUPFAM" id="SSF57667">
    <property type="entry name" value="beta-beta-alpha zinc fingers"/>
    <property type="match status" value="2"/>
</dbReference>
<evidence type="ECO:0000256" key="4">
    <source>
        <dbReference type="ARBA" id="ARBA00022833"/>
    </source>
</evidence>
<keyword evidence="3 5" id="KW-0863">Zinc-finger</keyword>
<dbReference type="PROSITE" id="PS00028">
    <property type="entry name" value="ZINC_FINGER_C2H2_1"/>
    <property type="match status" value="3"/>
</dbReference>
<protein>
    <submittedName>
        <fullName evidence="8">Putative zinc finger protein</fullName>
    </submittedName>
</protein>
<evidence type="ECO:0000256" key="3">
    <source>
        <dbReference type="ARBA" id="ARBA00022771"/>
    </source>
</evidence>
<name>A0A1D2MCX9_ORCCI</name>
<feature type="compositionally biased region" description="Basic and acidic residues" evidence="6">
    <location>
        <begin position="199"/>
        <end position="216"/>
    </location>
</feature>
<dbReference type="GO" id="GO:0008270">
    <property type="term" value="F:zinc ion binding"/>
    <property type="evidence" value="ECO:0007669"/>
    <property type="project" value="UniProtKB-KW"/>
</dbReference>
<dbReference type="Pfam" id="PF00096">
    <property type="entry name" value="zf-C2H2"/>
    <property type="match status" value="1"/>
</dbReference>
<reference evidence="8 9" key="1">
    <citation type="journal article" date="2016" name="Genome Biol. Evol.">
        <title>Gene Family Evolution Reflects Adaptation to Soil Environmental Stressors in the Genome of the Collembolan Orchesella cincta.</title>
        <authorList>
            <person name="Faddeeva-Vakhrusheva A."/>
            <person name="Derks M.F."/>
            <person name="Anvar S.Y."/>
            <person name="Agamennone V."/>
            <person name="Suring W."/>
            <person name="Smit S."/>
            <person name="van Straalen N.M."/>
            <person name="Roelofs D."/>
        </authorList>
    </citation>
    <scope>NUCLEOTIDE SEQUENCE [LARGE SCALE GENOMIC DNA]</scope>
    <source>
        <tissue evidence="8">Mixed pool</tissue>
    </source>
</reference>
<evidence type="ECO:0000256" key="1">
    <source>
        <dbReference type="ARBA" id="ARBA00022723"/>
    </source>
</evidence>
<dbReference type="STRING" id="48709.A0A1D2MCX9"/>
<dbReference type="OMA" id="LWINVRS"/>
<evidence type="ECO:0000256" key="5">
    <source>
        <dbReference type="PROSITE-ProRule" id="PRU00042"/>
    </source>
</evidence>
<dbReference type="Proteomes" id="UP000094527">
    <property type="component" value="Unassembled WGS sequence"/>
</dbReference>
<evidence type="ECO:0000256" key="2">
    <source>
        <dbReference type="ARBA" id="ARBA00022737"/>
    </source>
</evidence>
<dbReference type="EMBL" id="LJIJ01001775">
    <property type="protein sequence ID" value="ODM90830.1"/>
    <property type="molecule type" value="Genomic_DNA"/>
</dbReference>
<feature type="domain" description="C2H2-type" evidence="7">
    <location>
        <begin position="300"/>
        <end position="328"/>
    </location>
</feature>
<comment type="caution">
    <text evidence="8">The sequence shown here is derived from an EMBL/GenBank/DDBJ whole genome shotgun (WGS) entry which is preliminary data.</text>
</comment>
<sequence length="488" mass="56000">MTTSLPQGVDDLLKKFERRISTLEQAILLISKRTNVDISKVLQDNSDKKGPSKSAGNKKKSSLNFGPRHLQPSPRPTPHVVFSAKKLWINVRSLSDHPKTVRLKPPSSRLTIISSGLPGQHIKQWAEPNTTAISIPLTLSSSSLTLSQQPEPVELEVEEDLQSEGEEGHHNEDDGDEEYFPSDAELEDEEHENPLKLSVKDVSEEETKEHPQELHRPQRGRKRKNPSSPQKPKDYKCDKCFLGGFPTLKTLNLHKISEHGLRSKMPNGQGWRSCPHCDYKVYGNTKYQNHLRVHSGERPYLCSQCGFASKNKEALNVHTLRVHGQGFPTLVCKYCGKEVKGNDALKTHERLHEGYGKMCTICNRKFVHLKDHIQTVHERIRKYECHLCEFKFLKKCNLDRHVKSHDNPNRRIKSYHIVRPERLLNRGKKTVLRIFEEEQNQTPNVKEKEVETNVRQEMLGANENDGNEVLEMIVLENCEETLNLEEKN</sequence>
<feature type="region of interest" description="Disordered" evidence="6">
    <location>
        <begin position="42"/>
        <end position="77"/>
    </location>
</feature>
<keyword evidence="4" id="KW-0862">Zinc</keyword>
<dbReference type="InterPro" id="IPR013087">
    <property type="entry name" value="Znf_C2H2_type"/>
</dbReference>
<feature type="domain" description="C2H2-type" evidence="7">
    <location>
        <begin position="330"/>
        <end position="357"/>
    </location>
</feature>
<dbReference type="AlphaFoldDB" id="A0A1D2MCX9"/>
<dbReference type="PROSITE" id="PS50157">
    <property type="entry name" value="ZINC_FINGER_C2H2_2"/>
    <property type="match status" value="4"/>
</dbReference>
<proteinExistence type="predicted"/>
<dbReference type="InterPro" id="IPR036236">
    <property type="entry name" value="Znf_C2H2_sf"/>
</dbReference>
<accession>A0A1D2MCX9</accession>
<keyword evidence="2" id="KW-0677">Repeat</keyword>
<dbReference type="Gene3D" id="3.30.160.60">
    <property type="entry name" value="Classic Zinc Finger"/>
    <property type="match status" value="3"/>
</dbReference>
<gene>
    <name evidence="8" type="ORF">Ocin01_15853</name>
</gene>
<feature type="region of interest" description="Disordered" evidence="6">
    <location>
        <begin position="144"/>
        <end position="180"/>
    </location>
</feature>
<feature type="region of interest" description="Disordered" evidence="6">
    <location>
        <begin position="199"/>
        <end position="235"/>
    </location>
</feature>
<keyword evidence="1" id="KW-0479">Metal-binding</keyword>
<evidence type="ECO:0000259" key="7">
    <source>
        <dbReference type="PROSITE" id="PS50157"/>
    </source>
</evidence>